<dbReference type="RefSeq" id="WP_194115236.1">
    <property type="nucleotide sequence ID" value="NZ_JADFUA010000002.1"/>
</dbReference>
<evidence type="ECO:0000313" key="2">
    <source>
        <dbReference type="Proteomes" id="UP000604481"/>
    </source>
</evidence>
<reference evidence="1 2" key="1">
    <citation type="submission" date="2020-10" db="EMBL/GenBank/DDBJ databases">
        <title>The genome sequence of Chitinilyticum litopenaei 4Y14.</title>
        <authorList>
            <person name="Liu Y."/>
        </authorList>
    </citation>
    <scope>NUCLEOTIDE SEQUENCE [LARGE SCALE GENOMIC DNA]</scope>
    <source>
        <strain evidence="1 2">4Y14</strain>
    </source>
</reference>
<comment type="caution">
    <text evidence="1">The sequence shown here is derived from an EMBL/GenBank/DDBJ whole genome shotgun (WGS) entry which is preliminary data.</text>
</comment>
<name>A0A8J7FZR8_9NEIS</name>
<gene>
    <name evidence="1" type="ORF">INR99_05030</name>
</gene>
<proteinExistence type="predicted"/>
<dbReference type="EMBL" id="JADFUA010000002">
    <property type="protein sequence ID" value="MBE9608708.1"/>
    <property type="molecule type" value="Genomic_DNA"/>
</dbReference>
<protein>
    <submittedName>
        <fullName evidence="1">Uncharacterized protein</fullName>
    </submittedName>
</protein>
<accession>A0A8J7FZR8</accession>
<keyword evidence="2" id="KW-1185">Reference proteome</keyword>
<sequence length="152" mass="16920">MNTISAADTPYVDDQGSTLLDLARFLQQGGADAKLELDELRSKAAGELQRYGQDLGSHLAVRQISIPPAVQLTMSADGSRVLVDNDHPQKAEIESFLQAESRLVKWFKEIEVLHEILRRVELRRTQGADEIRQEHFCIGLTSIGCIAFFVGK</sequence>
<dbReference type="AlphaFoldDB" id="A0A8J7FZR8"/>
<dbReference type="Proteomes" id="UP000604481">
    <property type="component" value="Unassembled WGS sequence"/>
</dbReference>
<organism evidence="1 2">
    <name type="scientific">Chitinilyticum piscinae</name>
    <dbReference type="NCBI Taxonomy" id="2866724"/>
    <lineage>
        <taxon>Bacteria</taxon>
        <taxon>Pseudomonadati</taxon>
        <taxon>Pseudomonadota</taxon>
        <taxon>Betaproteobacteria</taxon>
        <taxon>Neisseriales</taxon>
        <taxon>Chitinibacteraceae</taxon>
        <taxon>Chitinilyticum</taxon>
    </lineage>
</organism>
<evidence type="ECO:0000313" key="1">
    <source>
        <dbReference type="EMBL" id="MBE9608708.1"/>
    </source>
</evidence>